<protein>
    <submittedName>
        <fullName evidence="1">Macrocin-O-methyltransferase (TylF)</fullName>
    </submittedName>
</protein>
<gene>
    <name evidence="1" type="ORF">SAMN05443549_103186</name>
</gene>
<dbReference type="InterPro" id="IPR008884">
    <property type="entry name" value="TylF_MeTrfase"/>
</dbReference>
<evidence type="ECO:0000313" key="1">
    <source>
        <dbReference type="EMBL" id="SHG30211.1"/>
    </source>
</evidence>
<proteinExistence type="predicted"/>
<keyword evidence="1" id="KW-0489">Methyltransferase</keyword>
<name>A0A1M5IPN1_9FLAO</name>
<dbReference type="EMBL" id="FQWB01000003">
    <property type="protein sequence ID" value="SHG30211.1"/>
    <property type="molecule type" value="Genomic_DNA"/>
</dbReference>
<dbReference type="STRING" id="468056.SAMN05443549_103186"/>
<dbReference type="GO" id="GO:0008168">
    <property type="term" value="F:methyltransferase activity"/>
    <property type="evidence" value="ECO:0007669"/>
    <property type="project" value="UniProtKB-KW"/>
</dbReference>
<keyword evidence="2" id="KW-1185">Reference proteome</keyword>
<organism evidence="1 2">
    <name type="scientific">Flavobacterium fluvii</name>
    <dbReference type="NCBI Taxonomy" id="468056"/>
    <lineage>
        <taxon>Bacteria</taxon>
        <taxon>Pseudomonadati</taxon>
        <taxon>Bacteroidota</taxon>
        <taxon>Flavobacteriia</taxon>
        <taxon>Flavobacteriales</taxon>
        <taxon>Flavobacteriaceae</taxon>
        <taxon>Flavobacterium</taxon>
    </lineage>
</organism>
<dbReference type="Pfam" id="PF05711">
    <property type="entry name" value="TylF"/>
    <property type="match status" value="1"/>
</dbReference>
<dbReference type="PANTHER" id="PTHR40036:SF1">
    <property type="entry name" value="MACROCIN O-METHYLTRANSFERASE"/>
    <property type="match status" value="1"/>
</dbReference>
<dbReference type="Gene3D" id="3.40.50.150">
    <property type="entry name" value="Vaccinia Virus protein VP39"/>
    <property type="match status" value="1"/>
</dbReference>
<dbReference type="PANTHER" id="PTHR40036">
    <property type="entry name" value="MACROCIN O-METHYLTRANSFERASE"/>
    <property type="match status" value="1"/>
</dbReference>
<dbReference type="OrthoDB" id="3826968at2"/>
<sequence>MIEKILRKFGYIKKIKLNDLIEKNYILPKSEITYSNDLLYTFHNADFLKDPLFIESYELGKNTDGGTLLKNSDIQWRIHVLCWAASHAMHLEGDFVDCGVHTGIFPRAVINYTNFQKSVKRYFLLDTFNGLDERYSNEIELIRNETMGYDKEDSNLLYKQVVNTFKDFNVKIIKGAVPETLKYVDSDKICYLSIDMNCVAPEVAALEFFWDKMVSGGVIILDDYGYANSFNEQKEAEDAFALSKGVQILSLPTCQGLLIKP</sequence>
<reference evidence="2" key="1">
    <citation type="submission" date="2016-11" db="EMBL/GenBank/DDBJ databases">
        <authorList>
            <person name="Varghese N."/>
            <person name="Submissions S."/>
        </authorList>
    </citation>
    <scope>NUCLEOTIDE SEQUENCE [LARGE SCALE GENOMIC DNA]</scope>
    <source>
        <strain evidence="2">DSM 19978</strain>
    </source>
</reference>
<accession>A0A1M5IPN1</accession>
<dbReference type="AlphaFoldDB" id="A0A1M5IPN1"/>
<dbReference type="GO" id="GO:0032259">
    <property type="term" value="P:methylation"/>
    <property type="evidence" value="ECO:0007669"/>
    <property type="project" value="UniProtKB-KW"/>
</dbReference>
<dbReference type="Proteomes" id="UP000184516">
    <property type="component" value="Unassembled WGS sequence"/>
</dbReference>
<evidence type="ECO:0000313" key="2">
    <source>
        <dbReference type="Proteomes" id="UP000184516"/>
    </source>
</evidence>
<dbReference type="RefSeq" id="WP_073369847.1">
    <property type="nucleotide sequence ID" value="NZ_FQWB01000003.1"/>
</dbReference>
<keyword evidence="1" id="KW-0808">Transferase</keyword>
<dbReference type="InterPro" id="IPR029063">
    <property type="entry name" value="SAM-dependent_MTases_sf"/>
</dbReference>